<name>A0ACB8ACW0_9AGAM</name>
<dbReference type="EMBL" id="MU267688">
    <property type="protein sequence ID" value="KAH7911150.1"/>
    <property type="molecule type" value="Genomic_DNA"/>
</dbReference>
<gene>
    <name evidence="1" type="ORF">BJ138DRAFT_1113473</name>
</gene>
<reference evidence="1" key="1">
    <citation type="journal article" date="2021" name="New Phytol.">
        <title>Evolutionary innovations through gain and loss of genes in the ectomycorrhizal Boletales.</title>
        <authorList>
            <person name="Wu G."/>
            <person name="Miyauchi S."/>
            <person name="Morin E."/>
            <person name="Kuo A."/>
            <person name="Drula E."/>
            <person name="Varga T."/>
            <person name="Kohler A."/>
            <person name="Feng B."/>
            <person name="Cao Y."/>
            <person name="Lipzen A."/>
            <person name="Daum C."/>
            <person name="Hundley H."/>
            <person name="Pangilinan J."/>
            <person name="Johnson J."/>
            <person name="Barry K."/>
            <person name="LaButti K."/>
            <person name="Ng V."/>
            <person name="Ahrendt S."/>
            <person name="Min B."/>
            <person name="Choi I.G."/>
            <person name="Park H."/>
            <person name="Plett J.M."/>
            <person name="Magnuson J."/>
            <person name="Spatafora J.W."/>
            <person name="Nagy L.G."/>
            <person name="Henrissat B."/>
            <person name="Grigoriev I.V."/>
            <person name="Yang Z.L."/>
            <person name="Xu J."/>
            <person name="Martin F.M."/>
        </authorList>
    </citation>
    <scope>NUCLEOTIDE SEQUENCE</scope>
    <source>
        <strain evidence="1">ATCC 28755</strain>
    </source>
</reference>
<dbReference type="Proteomes" id="UP000790377">
    <property type="component" value="Unassembled WGS sequence"/>
</dbReference>
<organism evidence="1 2">
    <name type="scientific">Hygrophoropsis aurantiaca</name>
    <dbReference type="NCBI Taxonomy" id="72124"/>
    <lineage>
        <taxon>Eukaryota</taxon>
        <taxon>Fungi</taxon>
        <taxon>Dikarya</taxon>
        <taxon>Basidiomycota</taxon>
        <taxon>Agaricomycotina</taxon>
        <taxon>Agaricomycetes</taxon>
        <taxon>Agaricomycetidae</taxon>
        <taxon>Boletales</taxon>
        <taxon>Coniophorineae</taxon>
        <taxon>Hygrophoropsidaceae</taxon>
        <taxon>Hygrophoropsis</taxon>
    </lineage>
</organism>
<proteinExistence type="predicted"/>
<sequence length="306" mass="33603">MLTDVISITGLFVEAILYGIFVCLFVAAVYVLFKQRTVNLKLNKPMLTGCLALFIVSTAHVFTNFGRVFDAFQTSLDPSKELALTDAPWYIAKSALFTVHIVIGDVLVLYRLCLVWNCDLRVVVPGSLCVIGSTAAAIGTVFYLCDPSSPTATFHLQRWALSYFALTFSYNICSAVSIACRIWWIHRRVQRSGASVIGRSIIPAAAMIIESASVYSAIWLVFLPLYLAGNDMLYIFLEALVPIIGITFSLIIVRVGLGLSRETCHQRASQSAAIAFAPSKPKHAHTSTLFTDNLSSDECGSRRDIV</sequence>
<protein>
    <submittedName>
        <fullName evidence="1">Uncharacterized protein</fullName>
    </submittedName>
</protein>
<evidence type="ECO:0000313" key="1">
    <source>
        <dbReference type="EMBL" id="KAH7911150.1"/>
    </source>
</evidence>
<keyword evidence="2" id="KW-1185">Reference proteome</keyword>
<accession>A0ACB8ACW0</accession>
<comment type="caution">
    <text evidence="1">The sequence shown here is derived from an EMBL/GenBank/DDBJ whole genome shotgun (WGS) entry which is preliminary data.</text>
</comment>
<evidence type="ECO:0000313" key="2">
    <source>
        <dbReference type="Proteomes" id="UP000790377"/>
    </source>
</evidence>